<comment type="caution">
    <text evidence="1">The sequence shown here is derived from an EMBL/GenBank/DDBJ whole genome shotgun (WGS) entry which is preliminary data.</text>
</comment>
<proteinExistence type="predicted"/>
<sequence length="39" mass="4518">MYFPQILYGRNGNGIMYWNSILQGNPLELRGHPKTLILV</sequence>
<gene>
    <name evidence="1" type="ORF">JETT_2460</name>
</gene>
<name>A0A533Q9A7_9BACT</name>
<reference evidence="1 2" key="1">
    <citation type="submission" date="2019-04" db="EMBL/GenBank/DDBJ databases">
        <title>Genome of a novel bacterium Candidatus Jettenia ecosi reconstructed from metagenome of an anammox bioreactor.</title>
        <authorList>
            <person name="Mardanov A.V."/>
            <person name="Beletsky A.V."/>
            <person name="Ravin N.V."/>
            <person name="Botchkova E.A."/>
            <person name="Litti Y.V."/>
            <person name="Nozhevnikova A.N."/>
        </authorList>
    </citation>
    <scope>NUCLEOTIDE SEQUENCE [LARGE SCALE GENOMIC DNA]</scope>
    <source>
        <strain evidence="1">J2</strain>
    </source>
</reference>
<accession>A0A533Q9A7</accession>
<evidence type="ECO:0000313" key="2">
    <source>
        <dbReference type="Proteomes" id="UP000319783"/>
    </source>
</evidence>
<dbReference type="AlphaFoldDB" id="A0A533Q9A7"/>
<dbReference type="Proteomes" id="UP000319783">
    <property type="component" value="Unassembled WGS sequence"/>
</dbReference>
<dbReference type="EMBL" id="SULG01000055">
    <property type="protein sequence ID" value="TLD41256.1"/>
    <property type="molecule type" value="Genomic_DNA"/>
</dbReference>
<protein>
    <submittedName>
        <fullName evidence="1">Uncharacterized protein</fullName>
    </submittedName>
</protein>
<evidence type="ECO:0000313" key="1">
    <source>
        <dbReference type="EMBL" id="TLD41256.1"/>
    </source>
</evidence>
<organism evidence="1 2">
    <name type="scientific">Candidatus Jettenia ecosi</name>
    <dbReference type="NCBI Taxonomy" id="2494326"/>
    <lineage>
        <taxon>Bacteria</taxon>
        <taxon>Pseudomonadati</taxon>
        <taxon>Planctomycetota</taxon>
        <taxon>Candidatus Brocadiia</taxon>
        <taxon>Candidatus Brocadiales</taxon>
        <taxon>Candidatus Brocadiaceae</taxon>
        <taxon>Candidatus Jettenia</taxon>
    </lineage>
</organism>